<reference evidence="2" key="1">
    <citation type="submission" date="2023-03" db="EMBL/GenBank/DDBJ databases">
        <title>Massive genome expansion in bonnet fungi (Mycena s.s.) driven by repeated elements and novel gene families across ecological guilds.</title>
        <authorList>
            <consortium name="Lawrence Berkeley National Laboratory"/>
            <person name="Harder C.B."/>
            <person name="Miyauchi S."/>
            <person name="Viragh M."/>
            <person name="Kuo A."/>
            <person name="Thoen E."/>
            <person name="Andreopoulos B."/>
            <person name="Lu D."/>
            <person name="Skrede I."/>
            <person name="Drula E."/>
            <person name="Henrissat B."/>
            <person name="Morin E."/>
            <person name="Kohler A."/>
            <person name="Barry K."/>
            <person name="LaButti K."/>
            <person name="Morin E."/>
            <person name="Salamov A."/>
            <person name="Lipzen A."/>
            <person name="Mereny Z."/>
            <person name="Hegedus B."/>
            <person name="Baldrian P."/>
            <person name="Stursova M."/>
            <person name="Weitz H."/>
            <person name="Taylor A."/>
            <person name="Grigoriev I.V."/>
            <person name="Nagy L.G."/>
            <person name="Martin F."/>
            <person name="Kauserud H."/>
        </authorList>
    </citation>
    <scope>NUCLEOTIDE SEQUENCE</scope>
    <source>
        <strain evidence="2">CBHHK188m</strain>
    </source>
</reference>
<gene>
    <name evidence="2" type="ORF">DFH07DRAFT_967444</name>
</gene>
<protein>
    <submittedName>
        <fullName evidence="2">Uncharacterized protein</fullName>
    </submittedName>
</protein>
<proteinExistence type="predicted"/>
<organism evidence="2 3">
    <name type="scientific">Mycena maculata</name>
    <dbReference type="NCBI Taxonomy" id="230809"/>
    <lineage>
        <taxon>Eukaryota</taxon>
        <taxon>Fungi</taxon>
        <taxon>Dikarya</taxon>
        <taxon>Basidiomycota</taxon>
        <taxon>Agaricomycotina</taxon>
        <taxon>Agaricomycetes</taxon>
        <taxon>Agaricomycetidae</taxon>
        <taxon>Agaricales</taxon>
        <taxon>Marasmiineae</taxon>
        <taxon>Mycenaceae</taxon>
        <taxon>Mycena</taxon>
    </lineage>
</organism>
<accession>A0AAD7I4P2</accession>
<dbReference type="AlphaFoldDB" id="A0AAD7I4P2"/>
<comment type="caution">
    <text evidence="2">The sequence shown here is derived from an EMBL/GenBank/DDBJ whole genome shotgun (WGS) entry which is preliminary data.</text>
</comment>
<evidence type="ECO:0000256" key="1">
    <source>
        <dbReference type="SAM" id="MobiDB-lite"/>
    </source>
</evidence>
<keyword evidence="3" id="KW-1185">Reference proteome</keyword>
<name>A0AAD7I4P2_9AGAR</name>
<evidence type="ECO:0000313" key="3">
    <source>
        <dbReference type="Proteomes" id="UP001215280"/>
    </source>
</evidence>
<dbReference type="EMBL" id="JARJLG010000158">
    <property type="protein sequence ID" value="KAJ7734960.1"/>
    <property type="molecule type" value="Genomic_DNA"/>
</dbReference>
<feature type="region of interest" description="Disordered" evidence="1">
    <location>
        <begin position="25"/>
        <end position="124"/>
    </location>
</feature>
<sequence length="386" mass="44048">MPDAPASSPLPSRIPKPKKVIFTGIVVPPRPRNENVPPKTPPPRRLSERQKGKRKRVEVESEESNDEPDYVPPASDGEDELEDDREAPPVPEVVHPKLHRVQTAPLDQRKHPHGRKRALPGEPWHPITDPQYWDGQPQEPAPTRVTLPTNRMQLPSVVRINPQKVTKILTRILNNPGYACLTCILFDRLCEFRGYGAYCTACELQNKNPCSFKFTDQQLEHFRLLTMPWFHTGYGHIWRLVEEMHSAFVRAQRSQVEAVRATQEFRDKWLEFHSCANNTIRTVGVFNLKDRFTPDNATEDLIEVINNQVDIYNIILARQRFLHSRRHLEAFDIRPSGEQNVASDAAPLPDLAPHPPGLSEHAASTIKRYTMPEGPEAAQIVEGFDL</sequence>
<evidence type="ECO:0000313" key="2">
    <source>
        <dbReference type="EMBL" id="KAJ7734960.1"/>
    </source>
</evidence>
<feature type="compositionally biased region" description="Acidic residues" evidence="1">
    <location>
        <begin position="76"/>
        <end position="85"/>
    </location>
</feature>
<feature type="compositionally biased region" description="Acidic residues" evidence="1">
    <location>
        <begin position="60"/>
        <end position="69"/>
    </location>
</feature>
<dbReference type="Proteomes" id="UP001215280">
    <property type="component" value="Unassembled WGS sequence"/>
</dbReference>